<keyword evidence="11" id="KW-0456">Lyase</keyword>
<proteinExistence type="predicted"/>
<keyword evidence="5" id="KW-0479">Metal-binding</keyword>
<feature type="transmembrane region" description="Helical" evidence="13">
    <location>
        <begin position="39"/>
        <end position="58"/>
    </location>
</feature>
<keyword evidence="6" id="KW-0547">Nucleotide-binding</keyword>
<name>A0ABN9QRB7_9DINO</name>
<organism evidence="15 16">
    <name type="scientific">Prorocentrum cordatum</name>
    <dbReference type="NCBI Taxonomy" id="2364126"/>
    <lineage>
        <taxon>Eukaryota</taxon>
        <taxon>Sar</taxon>
        <taxon>Alveolata</taxon>
        <taxon>Dinophyceae</taxon>
        <taxon>Prorocentrales</taxon>
        <taxon>Prorocentraceae</taxon>
        <taxon>Prorocentrum</taxon>
    </lineage>
</organism>
<dbReference type="CDD" id="cd07302">
    <property type="entry name" value="CHD"/>
    <property type="match status" value="1"/>
</dbReference>
<comment type="catalytic activity">
    <reaction evidence="1">
        <text>ATP = 3',5'-cyclic AMP + diphosphate</text>
        <dbReference type="Rhea" id="RHEA:15389"/>
        <dbReference type="ChEBI" id="CHEBI:30616"/>
        <dbReference type="ChEBI" id="CHEBI:33019"/>
        <dbReference type="ChEBI" id="CHEBI:58165"/>
        <dbReference type="EC" id="4.6.1.1"/>
    </reaction>
</comment>
<evidence type="ECO:0000256" key="1">
    <source>
        <dbReference type="ARBA" id="ARBA00001593"/>
    </source>
</evidence>
<feature type="transmembrane region" description="Helical" evidence="13">
    <location>
        <begin position="118"/>
        <end position="135"/>
    </location>
</feature>
<evidence type="ECO:0000256" key="5">
    <source>
        <dbReference type="ARBA" id="ARBA00022723"/>
    </source>
</evidence>
<evidence type="ECO:0000259" key="14">
    <source>
        <dbReference type="PROSITE" id="PS50125"/>
    </source>
</evidence>
<comment type="subcellular location">
    <subcellularLocation>
        <location evidence="2">Membrane</location>
        <topology evidence="2">Multi-pass membrane protein</topology>
    </subcellularLocation>
</comment>
<feature type="non-terminal residue" evidence="15">
    <location>
        <position position="595"/>
    </location>
</feature>
<evidence type="ECO:0000256" key="6">
    <source>
        <dbReference type="ARBA" id="ARBA00022741"/>
    </source>
</evidence>
<evidence type="ECO:0000256" key="9">
    <source>
        <dbReference type="ARBA" id="ARBA00022989"/>
    </source>
</evidence>
<feature type="compositionally biased region" description="Acidic residues" evidence="12">
    <location>
        <begin position="510"/>
        <end position="523"/>
    </location>
</feature>
<dbReference type="EC" id="4.6.1.1" evidence="3"/>
<evidence type="ECO:0000256" key="13">
    <source>
        <dbReference type="SAM" id="Phobius"/>
    </source>
</evidence>
<evidence type="ECO:0000256" key="4">
    <source>
        <dbReference type="ARBA" id="ARBA00022692"/>
    </source>
</evidence>
<evidence type="ECO:0000313" key="15">
    <source>
        <dbReference type="EMBL" id="CAK0808017.1"/>
    </source>
</evidence>
<evidence type="ECO:0000256" key="11">
    <source>
        <dbReference type="ARBA" id="ARBA00023239"/>
    </source>
</evidence>
<feature type="transmembrane region" description="Helical" evidence="13">
    <location>
        <begin position="12"/>
        <end position="33"/>
    </location>
</feature>
<accession>A0ABN9QRB7</accession>
<reference evidence="15" key="1">
    <citation type="submission" date="2023-10" db="EMBL/GenBank/DDBJ databases">
        <authorList>
            <person name="Chen Y."/>
            <person name="Shah S."/>
            <person name="Dougan E. K."/>
            <person name="Thang M."/>
            <person name="Chan C."/>
        </authorList>
    </citation>
    <scope>NUCLEOTIDE SEQUENCE [LARGE SCALE GENOMIC DNA]</scope>
</reference>
<dbReference type="InterPro" id="IPR001054">
    <property type="entry name" value="A/G_cyclase"/>
</dbReference>
<feature type="transmembrane region" description="Helical" evidence="13">
    <location>
        <begin position="155"/>
        <end position="171"/>
    </location>
</feature>
<keyword evidence="10 13" id="KW-0472">Membrane</keyword>
<dbReference type="Pfam" id="PF00211">
    <property type="entry name" value="Guanylate_cyc"/>
    <property type="match status" value="1"/>
</dbReference>
<feature type="region of interest" description="Disordered" evidence="12">
    <location>
        <begin position="489"/>
        <end position="534"/>
    </location>
</feature>
<evidence type="ECO:0000256" key="10">
    <source>
        <dbReference type="ARBA" id="ARBA00023136"/>
    </source>
</evidence>
<gene>
    <name evidence="15" type="ORF">PCOR1329_LOCUS13732</name>
</gene>
<keyword evidence="7" id="KW-0067">ATP-binding</keyword>
<evidence type="ECO:0000256" key="2">
    <source>
        <dbReference type="ARBA" id="ARBA00004141"/>
    </source>
</evidence>
<evidence type="ECO:0000256" key="3">
    <source>
        <dbReference type="ARBA" id="ARBA00012201"/>
    </source>
</evidence>
<dbReference type="Gene3D" id="3.30.70.1230">
    <property type="entry name" value="Nucleotide cyclase"/>
    <property type="match status" value="1"/>
</dbReference>
<evidence type="ECO:0000256" key="12">
    <source>
        <dbReference type="SAM" id="MobiDB-lite"/>
    </source>
</evidence>
<evidence type="ECO:0000256" key="8">
    <source>
        <dbReference type="ARBA" id="ARBA00022842"/>
    </source>
</evidence>
<evidence type="ECO:0000313" key="16">
    <source>
        <dbReference type="Proteomes" id="UP001189429"/>
    </source>
</evidence>
<keyword evidence="16" id="KW-1185">Reference proteome</keyword>
<dbReference type="SUPFAM" id="SSF55073">
    <property type="entry name" value="Nucleotide cyclase"/>
    <property type="match status" value="1"/>
</dbReference>
<dbReference type="PANTHER" id="PTHR45627:SF12">
    <property type="entry name" value="ADENYLATE CYCLASE TYPE 2"/>
    <property type="match status" value="1"/>
</dbReference>
<protein>
    <recommendedName>
        <fullName evidence="3">adenylate cyclase</fullName>
        <ecNumber evidence="3">4.6.1.1</ecNumber>
    </recommendedName>
</protein>
<dbReference type="PANTHER" id="PTHR45627">
    <property type="entry name" value="ADENYLATE CYCLASE TYPE 1"/>
    <property type="match status" value="1"/>
</dbReference>
<feature type="domain" description="Guanylate cyclase" evidence="14">
    <location>
        <begin position="231"/>
        <end position="372"/>
    </location>
</feature>
<dbReference type="PROSITE" id="PS50125">
    <property type="entry name" value="GUANYLATE_CYCLASE_2"/>
    <property type="match status" value="1"/>
</dbReference>
<sequence>RTLLERRALPLFRFFCACCASTCAAYNLIQLVLEPREGRWAAFLVVSMFCLTIPVACMSPRLFTSCGQRFEQLIVILLMFSLVFKHLYDYAADNTGALFNTYVPMFIVAFARIRFINLALVLCFHLTLIVIFYLFLAEDGVLDLEGISSGIGAEYLVLMLGTVGLALYYCYQHEVLMRKDWFILDTMAHSRHEGLEILKGMFPEEVVNHVLFKIGGRGMLSQKLLKDRVASVLFLDIMDFDDLVGVLAPEALVRLLDQVWSLLDRLCERSGVAKIETVGKTYMAAALPDGPAEPASGPAQQARDAVRVVTTAISMLEERARRFIGSSEDGGAAQVSVRIGAHTGRVLSGVVGAWKPQFALFGDTVNTASRMQSTGVRNGLHVSGATWELLQHDTRMEWEARKTQVKGKGLMDTYLLKRYSRKGLKLAKSASTCSRGTARSELVKSASTCSRGTAGTAASFHDFKVSPSSRKTSVSSLLSSLPPVRVPSILSDLNPASPRSLGDPAGHWDADEEDEEEEEEEEGAGGTAGAPDAPELLHWAQLRGRSRTRGLEERSCPWRHARSLAWLARGLLCPHWGQGQLGSSIPGSAEGATSR</sequence>
<keyword evidence="4 13" id="KW-0812">Transmembrane</keyword>
<dbReference type="InterPro" id="IPR029787">
    <property type="entry name" value="Nucleotide_cyclase"/>
</dbReference>
<dbReference type="EMBL" id="CAUYUJ010004072">
    <property type="protein sequence ID" value="CAK0808017.1"/>
    <property type="molecule type" value="Genomic_DNA"/>
</dbReference>
<keyword evidence="9 13" id="KW-1133">Transmembrane helix</keyword>
<keyword evidence="8" id="KW-0460">Magnesium</keyword>
<dbReference type="Proteomes" id="UP001189429">
    <property type="component" value="Unassembled WGS sequence"/>
</dbReference>
<evidence type="ECO:0000256" key="7">
    <source>
        <dbReference type="ARBA" id="ARBA00022840"/>
    </source>
</evidence>
<feature type="non-terminal residue" evidence="15">
    <location>
        <position position="1"/>
    </location>
</feature>
<dbReference type="SMART" id="SM00044">
    <property type="entry name" value="CYCc"/>
    <property type="match status" value="1"/>
</dbReference>
<comment type="caution">
    <text evidence="15">The sequence shown here is derived from an EMBL/GenBank/DDBJ whole genome shotgun (WGS) entry which is preliminary data.</text>
</comment>